<keyword evidence="3" id="KW-1185">Reference proteome</keyword>
<protein>
    <recommendedName>
        <fullName evidence="1">N-acetyltransferase domain-containing protein</fullName>
    </recommendedName>
</protein>
<dbReference type="SUPFAM" id="SSF55729">
    <property type="entry name" value="Acyl-CoA N-acyltransferases (Nat)"/>
    <property type="match status" value="1"/>
</dbReference>
<dbReference type="Gene3D" id="3.40.630.30">
    <property type="match status" value="1"/>
</dbReference>
<name>A0AA41Z1W7_9HYPH</name>
<dbReference type="GO" id="GO:0016747">
    <property type="term" value="F:acyltransferase activity, transferring groups other than amino-acyl groups"/>
    <property type="evidence" value="ECO:0007669"/>
    <property type="project" value="InterPro"/>
</dbReference>
<dbReference type="Proteomes" id="UP001165667">
    <property type="component" value="Unassembled WGS sequence"/>
</dbReference>
<gene>
    <name evidence="2" type="ORF">M8523_25480</name>
</gene>
<evidence type="ECO:0000259" key="1">
    <source>
        <dbReference type="PROSITE" id="PS51186"/>
    </source>
</evidence>
<dbReference type="PROSITE" id="PS51186">
    <property type="entry name" value="GNAT"/>
    <property type="match status" value="1"/>
</dbReference>
<dbReference type="EMBL" id="JAMOIM010000024">
    <property type="protein sequence ID" value="MCW6511338.1"/>
    <property type="molecule type" value="Genomic_DNA"/>
</dbReference>
<dbReference type="RefSeq" id="WP_282587714.1">
    <property type="nucleotide sequence ID" value="NZ_JAMOIM010000024.1"/>
</dbReference>
<evidence type="ECO:0000313" key="3">
    <source>
        <dbReference type="Proteomes" id="UP001165667"/>
    </source>
</evidence>
<comment type="caution">
    <text evidence="2">The sequence shown here is derived from an EMBL/GenBank/DDBJ whole genome shotgun (WGS) entry which is preliminary data.</text>
</comment>
<evidence type="ECO:0000313" key="2">
    <source>
        <dbReference type="EMBL" id="MCW6511338.1"/>
    </source>
</evidence>
<organism evidence="2 3">
    <name type="scientific">Lichenifustis flavocetrariae</name>
    <dbReference type="NCBI Taxonomy" id="2949735"/>
    <lineage>
        <taxon>Bacteria</taxon>
        <taxon>Pseudomonadati</taxon>
        <taxon>Pseudomonadota</taxon>
        <taxon>Alphaproteobacteria</taxon>
        <taxon>Hyphomicrobiales</taxon>
        <taxon>Lichenihabitantaceae</taxon>
        <taxon>Lichenifustis</taxon>
    </lineage>
</organism>
<proteinExistence type="predicted"/>
<sequence length="358" mass="38412">MNIEIETYRPGLDDAEVLDLRARVWGADHPHTTMAFLSWLFQKNPAGPGSGILLRRHGALIGFAGLSPRSAIKDGRTFKVAHGLDFMVDPAATKGLSGAYAIKVADAWAKLASADRYAFGVNFPNANSYRLLTSARLGWRRVLAPRLLVRPLPGLRLTEGLPTRIPPGLAAIGGDIAARALGLYAALARGGEKPARLVTDFDWLRGGGSDKTRGIAFLREPATLNWRYREHPAYRYRIFAHDGDTGSASGLVTSPRTLFGVESSLIVDLVGEEQPDACLALVSSAVADAKTQGASIVGALACAGGLLDRVLKRLGFIPVPERFNPKPFYMVAHPLAASTDAAFAGAEWRFAWGDTDVV</sequence>
<reference evidence="2" key="1">
    <citation type="submission" date="2022-05" db="EMBL/GenBank/DDBJ databases">
        <authorList>
            <person name="Pankratov T."/>
        </authorList>
    </citation>
    <scope>NUCLEOTIDE SEQUENCE</scope>
    <source>
        <strain evidence="2">BP6-180914</strain>
    </source>
</reference>
<feature type="domain" description="N-acetyltransferase" evidence="1">
    <location>
        <begin position="3"/>
        <end position="153"/>
    </location>
</feature>
<dbReference type="InterPro" id="IPR000182">
    <property type="entry name" value="GNAT_dom"/>
</dbReference>
<dbReference type="AlphaFoldDB" id="A0AA41Z1W7"/>
<dbReference type="InterPro" id="IPR016181">
    <property type="entry name" value="Acyl_CoA_acyltransferase"/>
</dbReference>
<accession>A0AA41Z1W7</accession>